<dbReference type="InterPro" id="IPR005656">
    <property type="entry name" value="MmgE_PrpD"/>
</dbReference>
<dbReference type="RefSeq" id="WP_136886635.1">
    <property type="nucleotide sequence ID" value="NZ_SUNI01000013.1"/>
</dbReference>
<dbReference type="InterPro" id="IPR045337">
    <property type="entry name" value="MmgE_PrpD_C"/>
</dbReference>
<dbReference type="OrthoDB" id="9795089at2"/>
<dbReference type="AlphaFoldDB" id="A0A4U0R788"/>
<dbReference type="InterPro" id="IPR042183">
    <property type="entry name" value="MmgE/PrpD_sf_1"/>
</dbReference>
<evidence type="ECO:0000313" key="5">
    <source>
        <dbReference type="Proteomes" id="UP000309747"/>
    </source>
</evidence>
<evidence type="ECO:0000259" key="3">
    <source>
        <dbReference type="Pfam" id="PF19305"/>
    </source>
</evidence>
<dbReference type="EMBL" id="SUNI01000013">
    <property type="protein sequence ID" value="TJZ90923.1"/>
    <property type="molecule type" value="Genomic_DNA"/>
</dbReference>
<dbReference type="Pfam" id="PF19305">
    <property type="entry name" value="MmgE_PrpD_C"/>
    <property type="match status" value="1"/>
</dbReference>
<evidence type="ECO:0000313" key="4">
    <source>
        <dbReference type="EMBL" id="TJZ90923.1"/>
    </source>
</evidence>
<name>A0A4U0R788_9RHOB</name>
<dbReference type="Gene3D" id="3.30.1330.120">
    <property type="entry name" value="2-methylcitrate dehydratase PrpD"/>
    <property type="match status" value="1"/>
</dbReference>
<dbReference type="PANTHER" id="PTHR16943">
    <property type="entry name" value="2-METHYLCITRATE DEHYDRATASE-RELATED"/>
    <property type="match status" value="1"/>
</dbReference>
<dbReference type="Gene3D" id="1.10.4100.10">
    <property type="entry name" value="2-methylcitrate dehydratase PrpD"/>
    <property type="match status" value="1"/>
</dbReference>
<dbReference type="GO" id="GO:0016829">
    <property type="term" value="F:lyase activity"/>
    <property type="evidence" value="ECO:0007669"/>
    <property type="project" value="InterPro"/>
</dbReference>
<reference evidence="4 5" key="1">
    <citation type="submission" date="2019-04" db="EMBL/GenBank/DDBJ databases">
        <authorList>
            <person name="Li J."/>
        </authorList>
    </citation>
    <scope>NUCLEOTIDE SEQUENCE [LARGE SCALE GENOMIC DNA]</scope>
    <source>
        <strain evidence="4 5">KCTC 42687</strain>
    </source>
</reference>
<comment type="similarity">
    <text evidence="1">Belongs to the PrpD family.</text>
</comment>
<protein>
    <submittedName>
        <fullName evidence="4">MmgE/PrpD family protein</fullName>
    </submittedName>
</protein>
<feature type="domain" description="MmgE/PrpD N-terminal" evidence="2">
    <location>
        <begin position="22"/>
        <end position="247"/>
    </location>
</feature>
<dbReference type="InterPro" id="IPR045336">
    <property type="entry name" value="MmgE_PrpD_N"/>
</dbReference>
<feature type="domain" description="MmgE/PrpD C-terminal" evidence="3">
    <location>
        <begin position="274"/>
        <end position="424"/>
    </location>
</feature>
<sequence length="453" mass="46826">MTQTQDPATEALLDMGDALRDAPLPDTVTHAATRHLLDTTGAILAGMDQQVSRALAQVLAPSATTGGMAVPGAGLRLPPDAFAYLTGTAGHGIELDDGYRQGTVHPGVAVVPALLAATHLRPVSGAALLRALVIGYETVCALAEAMHPGTRQQGFHPTSVAGPMGAAMAVGQILGLDRGQMGHALGLAASGAGGLFAFLSGGGDVKRLHGGQAARAGLLAAQLAQAGVTAPAGIIGAPSGFAQAFAGVPPGRDLALRLPPEAPFRILDCYIKPHACCRHLQPAFEAAVHLCRTHKLQPSDIRSVQVETYSIAAHHARVGWGDFASAQLSFPYVMALAILQGRADLALFGDAARADPRVADLAGRITVTASPDMDARYPRQRPACVTLLTATGEVREDRSEASGCREMPLPDDRLRAKFRDLAGPGRAAGWDAALWSIADAPDAAGLIRRLCDA</sequence>
<dbReference type="PANTHER" id="PTHR16943:SF8">
    <property type="entry name" value="2-METHYLCITRATE DEHYDRATASE"/>
    <property type="match status" value="1"/>
</dbReference>
<organism evidence="4 5">
    <name type="scientific">Paracoccus gahaiensis</name>
    <dbReference type="NCBI Taxonomy" id="1706839"/>
    <lineage>
        <taxon>Bacteria</taxon>
        <taxon>Pseudomonadati</taxon>
        <taxon>Pseudomonadota</taxon>
        <taxon>Alphaproteobacteria</taxon>
        <taxon>Rhodobacterales</taxon>
        <taxon>Paracoccaceae</taxon>
        <taxon>Paracoccus</taxon>
    </lineage>
</organism>
<accession>A0A4U0R788</accession>
<evidence type="ECO:0000259" key="2">
    <source>
        <dbReference type="Pfam" id="PF03972"/>
    </source>
</evidence>
<comment type="caution">
    <text evidence="4">The sequence shown here is derived from an EMBL/GenBank/DDBJ whole genome shotgun (WGS) entry which is preliminary data.</text>
</comment>
<dbReference type="InterPro" id="IPR042188">
    <property type="entry name" value="MmgE/PrpD_sf_2"/>
</dbReference>
<dbReference type="Proteomes" id="UP000309747">
    <property type="component" value="Unassembled WGS sequence"/>
</dbReference>
<evidence type="ECO:0000256" key="1">
    <source>
        <dbReference type="ARBA" id="ARBA00006174"/>
    </source>
</evidence>
<gene>
    <name evidence="4" type="ORF">FA743_13525</name>
</gene>
<dbReference type="InterPro" id="IPR036148">
    <property type="entry name" value="MmgE/PrpD_sf"/>
</dbReference>
<dbReference type="SUPFAM" id="SSF103378">
    <property type="entry name" value="2-methylcitrate dehydratase PrpD"/>
    <property type="match status" value="1"/>
</dbReference>
<dbReference type="Pfam" id="PF03972">
    <property type="entry name" value="MmgE_PrpD_N"/>
    <property type="match status" value="1"/>
</dbReference>
<proteinExistence type="inferred from homology"/>
<keyword evidence="5" id="KW-1185">Reference proteome</keyword>